<dbReference type="Proteomes" id="UP000827738">
    <property type="component" value="Segment"/>
</dbReference>
<keyword evidence="5" id="KW-1185">Reference proteome</keyword>
<evidence type="ECO:0000256" key="2">
    <source>
        <dbReference type="ARBA" id="ARBA00022844"/>
    </source>
</evidence>
<dbReference type="GO" id="GO:0051701">
    <property type="term" value="P:biological process involved in interaction with host"/>
    <property type="evidence" value="ECO:0007669"/>
    <property type="project" value="UniProtKB-ARBA"/>
</dbReference>
<comment type="subcellular location">
    <subcellularLocation>
        <location evidence="1">Virion</location>
    </subcellularLocation>
</comment>
<dbReference type="EMBL" id="OK040780">
    <property type="protein sequence ID" value="UDL14873.1"/>
    <property type="molecule type" value="Genomic_DNA"/>
</dbReference>
<sequence length="481" mass="51248">MAYMKDSKGRRLDAYTPLSTSALAVTMPSGLGWDTTNFPFIALLRDYPGTPRSMAELNTTPEAIFDAYSTARSAPGATFYVSNSGLDTNNGTTAGTPFKSIWKAVAAANTAAVPSKIIVAAGTYFRTNNPWYNGGTGVIPTVDIAFIADGGRVITGTMDPPGTPTKDATQTNCYSYAVSSVNRVQDMVNFNAFGNQVEYQNVATAALCNATPNSWNLTSGTLYINRRDGAAVTNTTTRVFRPSTSCFTFSNPVNIYIGGTAGNDGWDCEGGSNIGVLAAFTNPPGTTRHVLIVKNSTFKYGGGVSDTVTRGVSVEGWQGLAWFSNCRADANQTDGFNFHNVYGATNRNGLTTNCTGYDNGRYPNQSNQGLTTHEDWVHVDIAGHYAGNHGGTVRCINTSKTWLAGTWVENDLGDQAYGGSVPPTAFRVDDTAVFWCDRTKVTMPAGGYSYVVSTGTAAIHKRDAWPSPHPDTPGTGTIDSY</sequence>
<keyword evidence="2" id="KW-0946">Virion</keyword>
<dbReference type="GO" id="GO:0044423">
    <property type="term" value="C:virion component"/>
    <property type="evidence" value="ECO:0007669"/>
    <property type="project" value="UniProtKB-KW"/>
</dbReference>
<dbReference type="InterPro" id="IPR012334">
    <property type="entry name" value="Pectin_lyas_fold"/>
</dbReference>
<dbReference type="RefSeq" id="YP_010649580.1">
    <property type="nucleotide sequence ID" value="NC_070770.1"/>
</dbReference>
<gene>
    <name evidence="4" type="primary">26</name>
    <name evidence="4" type="ORF">SEA_SARGE_26</name>
</gene>
<evidence type="ECO:0000313" key="5">
    <source>
        <dbReference type="Proteomes" id="UP000827738"/>
    </source>
</evidence>
<dbReference type="Gene3D" id="2.160.20.10">
    <property type="entry name" value="Single-stranded right-handed beta-helix, Pectin lyase-like"/>
    <property type="match status" value="1"/>
</dbReference>
<proteinExistence type="predicted"/>
<evidence type="ECO:0000256" key="3">
    <source>
        <dbReference type="SAM" id="MobiDB-lite"/>
    </source>
</evidence>
<organism evidence="4 5">
    <name type="scientific">Arthrobacter phage Sarge</name>
    <dbReference type="NCBI Taxonomy" id="2885974"/>
    <lineage>
        <taxon>Viruses</taxon>
        <taxon>Duplodnaviria</taxon>
        <taxon>Heunggongvirae</taxon>
        <taxon>Uroviricota</taxon>
        <taxon>Caudoviricetes</taxon>
        <taxon>Sargevirus</taxon>
        <taxon>Sargevirus sarge</taxon>
    </lineage>
</organism>
<dbReference type="KEGG" id="vg:77925134"/>
<dbReference type="InterPro" id="IPR011050">
    <property type="entry name" value="Pectin_lyase_fold/virulence"/>
</dbReference>
<accession>A0AAE9C1W0</accession>
<dbReference type="GO" id="GO:0019058">
    <property type="term" value="P:viral life cycle"/>
    <property type="evidence" value="ECO:0007669"/>
    <property type="project" value="UniProtKB-ARBA"/>
</dbReference>
<evidence type="ECO:0000256" key="1">
    <source>
        <dbReference type="ARBA" id="ARBA00004328"/>
    </source>
</evidence>
<dbReference type="GeneID" id="77925134"/>
<evidence type="ECO:0000313" key="4">
    <source>
        <dbReference type="EMBL" id="UDL14873.1"/>
    </source>
</evidence>
<dbReference type="SUPFAM" id="SSF51126">
    <property type="entry name" value="Pectin lyase-like"/>
    <property type="match status" value="1"/>
</dbReference>
<name>A0AAE9C1W0_9CAUD</name>
<reference evidence="4" key="1">
    <citation type="submission" date="2021-09" db="EMBL/GenBank/DDBJ databases">
        <authorList>
            <person name="Prude D.S."/>
            <person name="Stokes N.T."/>
            <person name="Pimienta A.M."/>
            <person name="Mendez E."/>
            <person name="Powell L.D."/>
            <person name="Woodhouse A.S."/>
            <person name="Cunningham F.J."/>
            <person name="Greenfield T.L."/>
            <person name="Smith J.A."/>
            <person name="Hatke H.L."/>
            <person name="Salama S."/>
            <person name="Beyer A.R."/>
            <person name="Klyczek K."/>
            <person name="Garlena R.A."/>
            <person name="Russell D.A."/>
            <person name="Pope W.H."/>
            <person name="Jacobs-Sera D."/>
            <person name="Hatfull G.F."/>
        </authorList>
    </citation>
    <scope>NUCLEOTIDE SEQUENCE</scope>
</reference>
<keyword evidence="4" id="KW-0378">Hydrolase</keyword>
<protein>
    <submittedName>
        <fullName evidence="4">Glycoside hydrolase</fullName>
    </submittedName>
</protein>
<feature type="region of interest" description="Disordered" evidence="3">
    <location>
        <begin position="461"/>
        <end position="481"/>
    </location>
</feature>
<dbReference type="GO" id="GO:0016787">
    <property type="term" value="F:hydrolase activity"/>
    <property type="evidence" value="ECO:0007669"/>
    <property type="project" value="UniProtKB-KW"/>
</dbReference>